<comment type="caution">
    <text evidence="10">The sequence shown here is derived from an EMBL/GenBank/DDBJ whole genome shotgun (WGS) entry which is preliminary data.</text>
</comment>
<feature type="repeat" description="ANK" evidence="7">
    <location>
        <begin position="254"/>
        <end position="286"/>
    </location>
</feature>
<keyword evidence="11" id="KW-1185">Reference proteome</keyword>
<dbReference type="PROSITE" id="PS50088">
    <property type="entry name" value="ANK_REPEAT"/>
    <property type="match status" value="5"/>
</dbReference>
<feature type="repeat" description="ANK" evidence="7">
    <location>
        <begin position="147"/>
        <end position="179"/>
    </location>
</feature>
<dbReference type="AlphaFoldDB" id="A0A2P6RE66"/>
<keyword evidence="3" id="KW-0677">Repeat</keyword>
<sequence length="620" mass="68455">MIRNSTSSVVVQLCVLEIERERERMDPSLYRAARSGDINFLNIEDACIDPLHQRTPKENNLLHIAAEFKQIDFFKHVKLNYESPRFWVTNKSGDTPLHVAARVGCHAVVEFVIDHTKSFPLEGADDQESVPADAETYKQLLRMPNFQNDTALHIAVRYGHDKVATLLIKADPELCYYTNSANESPLFLAIRKSSPSIASYILEESPSHASPYLQGTNGLTALHAAVTHQDLASKGIVKTMVSTNPEIIREPEALGWTPLHYAALIGNLEATRVLLQSNSSVSYIMDNSGSSPLHIAAYAGHTNVMEELIRCRPDTCDLVNENGQSALHAAVIGSRINVVKYILKTPGLSGLTNEADKDGDTPLHLAAICRNQDIIRILAQDSRVDILSFNKESTTALDIFLGNNIGEQEILGNSRTILHHLKCSVGVPFLQQQISHNLKKLTTRERDTSDTLAIIGIKREQPQANLDQALKRYDNKLLVATLIATVTFAAGFTNVPGGFKNDGSPVLYEHMSFSFFQFWNMVSFILSVLAILNESTPLTVLSTRLPTPASLIQFSIGGMVIAFLAGTATLQPKHPRGSPADKLFSVMVLTFLVLAVILVSVFVVQLYRVRRMRVLLNGVI</sequence>
<keyword evidence="6 8" id="KW-0472">Membrane</keyword>
<feature type="repeat" description="ANK" evidence="7">
    <location>
        <begin position="358"/>
        <end position="380"/>
    </location>
</feature>
<comment type="subcellular location">
    <subcellularLocation>
        <location evidence="1">Membrane</location>
        <topology evidence="1">Multi-pass membrane protein</topology>
    </subcellularLocation>
</comment>
<evidence type="ECO:0000259" key="9">
    <source>
        <dbReference type="Pfam" id="PF13962"/>
    </source>
</evidence>
<evidence type="ECO:0000256" key="5">
    <source>
        <dbReference type="ARBA" id="ARBA00023043"/>
    </source>
</evidence>
<feature type="transmembrane region" description="Helical" evidence="8">
    <location>
        <begin position="477"/>
        <end position="495"/>
    </location>
</feature>
<dbReference type="InterPro" id="IPR002110">
    <property type="entry name" value="Ankyrin_rpt"/>
</dbReference>
<dbReference type="Gramene" id="PRQ44717">
    <property type="protein sequence ID" value="PRQ44717"/>
    <property type="gene ID" value="RchiOBHm_Chr3g0482301"/>
</dbReference>
<evidence type="ECO:0000256" key="3">
    <source>
        <dbReference type="ARBA" id="ARBA00022737"/>
    </source>
</evidence>
<dbReference type="SMART" id="SM00248">
    <property type="entry name" value="ANK"/>
    <property type="match status" value="9"/>
</dbReference>
<reference evidence="10 11" key="1">
    <citation type="journal article" date="2018" name="Nat. Genet.">
        <title>The Rosa genome provides new insights in the design of modern roses.</title>
        <authorList>
            <person name="Bendahmane M."/>
        </authorList>
    </citation>
    <scope>NUCLEOTIDE SEQUENCE [LARGE SCALE GENOMIC DNA]</scope>
    <source>
        <strain evidence="11">cv. Old Blush</strain>
    </source>
</reference>
<proteinExistence type="predicted"/>
<dbReference type="PANTHER" id="PTHR24186:SF50">
    <property type="entry name" value="ANKYRIN REPEAT-CONTAINING PROTEIN ITN1-LIKE ISOFORM X1"/>
    <property type="match status" value="1"/>
</dbReference>
<feature type="domain" description="PGG" evidence="9">
    <location>
        <begin position="476"/>
        <end position="568"/>
    </location>
</feature>
<keyword evidence="4 8" id="KW-1133">Transmembrane helix</keyword>
<feature type="transmembrane region" description="Helical" evidence="8">
    <location>
        <begin position="552"/>
        <end position="571"/>
    </location>
</feature>
<evidence type="ECO:0000256" key="7">
    <source>
        <dbReference type="PROSITE-ProRule" id="PRU00023"/>
    </source>
</evidence>
<protein>
    <submittedName>
        <fullName evidence="10">Putative ankyrin repeat-containing domain, PGG domain, protein accelerated cell death 6</fullName>
    </submittedName>
</protein>
<evidence type="ECO:0000256" key="4">
    <source>
        <dbReference type="ARBA" id="ARBA00022989"/>
    </source>
</evidence>
<feature type="repeat" description="ANK" evidence="7">
    <location>
        <begin position="288"/>
        <end position="310"/>
    </location>
</feature>
<dbReference type="InterPro" id="IPR026961">
    <property type="entry name" value="PGG_dom"/>
</dbReference>
<dbReference type="Proteomes" id="UP000238479">
    <property type="component" value="Chromosome 3"/>
</dbReference>
<organism evidence="10 11">
    <name type="scientific">Rosa chinensis</name>
    <name type="common">China rose</name>
    <dbReference type="NCBI Taxonomy" id="74649"/>
    <lineage>
        <taxon>Eukaryota</taxon>
        <taxon>Viridiplantae</taxon>
        <taxon>Streptophyta</taxon>
        <taxon>Embryophyta</taxon>
        <taxon>Tracheophyta</taxon>
        <taxon>Spermatophyta</taxon>
        <taxon>Magnoliopsida</taxon>
        <taxon>eudicotyledons</taxon>
        <taxon>Gunneridae</taxon>
        <taxon>Pentapetalae</taxon>
        <taxon>rosids</taxon>
        <taxon>fabids</taxon>
        <taxon>Rosales</taxon>
        <taxon>Rosaceae</taxon>
        <taxon>Rosoideae</taxon>
        <taxon>Rosoideae incertae sedis</taxon>
        <taxon>Rosa</taxon>
    </lineage>
</organism>
<evidence type="ECO:0000313" key="11">
    <source>
        <dbReference type="Proteomes" id="UP000238479"/>
    </source>
</evidence>
<feature type="transmembrane region" description="Helical" evidence="8">
    <location>
        <begin position="583"/>
        <end position="607"/>
    </location>
</feature>
<dbReference type="SUPFAM" id="SSF48403">
    <property type="entry name" value="Ankyrin repeat"/>
    <property type="match status" value="1"/>
</dbReference>
<evidence type="ECO:0000256" key="6">
    <source>
        <dbReference type="ARBA" id="ARBA00023136"/>
    </source>
</evidence>
<feature type="transmembrane region" description="Helical" evidence="8">
    <location>
        <begin position="515"/>
        <end position="532"/>
    </location>
</feature>
<dbReference type="Gene3D" id="1.25.40.20">
    <property type="entry name" value="Ankyrin repeat-containing domain"/>
    <property type="match status" value="2"/>
</dbReference>
<dbReference type="STRING" id="74649.A0A2P6RE66"/>
<dbReference type="PANTHER" id="PTHR24186">
    <property type="entry name" value="PROTEIN PHOSPHATASE 1 REGULATORY SUBUNIT"/>
    <property type="match status" value="1"/>
</dbReference>
<gene>
    <name evidence="10" type="ORF">RchiOBHm_Chr3g0482301</name>
</gene>
<evidence type="ECO:0000256" key="2">
    <source>
        <dbReference type="ARBA" id="ARBA00022692"/>
    </source>
</evidence>
<dbReference type="EMBL" id="PDCK01000041">
    <property type="protein sequence ID" value="PRQ44717.1"/>
    <property type="molecule type" value="Genomic_DNA"/>
</dbReference>
<keyword evidence="5 7" id="KW-0040">ANK repeat</keyword>
<dbReference type="GO" id="GO:0005886">
    <property type="term" value="C:plasma membrane"/>
    <property type="evidence" value="ECO:0007669"/>
    <property type="project" value="TreeGrafter"/>
</dbReference>
<evidence type="ECO:0000256" key="1">
    <source>
        <dbReference type="ARBA" id="ARBA00004141"/>
    </source>
</evidence>
<dbReference type="Pfam" id="PF12796">
    <property type="entry name" value="Ank_2"/>
    <property type="match status" value="3"/>
</dbReference>
<keyword evidence="2 8" id="KW-0812">Transmembrane</keyword>
<dbReference type="Pfam" id="PF13962">
    <property type="entry name" value="PGG"/>
    <property type="match status" value="1"/>
</dbReference>
<feature type="repeat" description="ANK" evidence="7">
    <location>
        <begin position="92"/>
        <end position="115"/>
    </location>
</feature>
<dbReference type="PROSITE" id="PS50297">
    <property type="entry name" value="ANK_REP_REGION"/>
    <property type="match status" value="5"/>
</dbReference>
<dbReference type="InterPro" id="IPR036770">
    <property type="entry name" value="Ankyrin_rpt-contain_sf"/>
</dbReference>
<evidence type="ECO:0000256" key="8">
    <source>
        <dbReference type="SAM" id="Phobius"/>
    </source>
</evidence>
<dbReference type="OMA" id="SLHCAVI"/>
<evidence type="ECO:0000313" key="10">
    <source>
        <dbReference type="EMBL" id="PRQ44717.1"/>
    </source>
</evidence>
<accession>A0A2P6RE66</accession>
<name>A0A2P6RE66_ROSCH</name>